<dbReference type="InterPro" id="IPR037069">
    <property type="entry name" value="AcylCoA_DH/ox_N_sf"/>
</dbReference>
<dbReference type="UniPathway" id="UPA00659"/>
<dbReference type="EC" id="1.3.8.8" evidence="5"/>
<dbReference type="InterPro" id="IPR006089">
    <property type="entry name" value="Acyl-CoA_DH_CS"/>
</dbReference>
<feature type="domain" description="Acyl-CoA dehydrogenase C-terminal bacterial-type" evidence="16">
    <location>
        <begin position="508"/>
        <end position="784"/>
    </location>
</feature>
<protein>
    <recommendedName>
        <fullName evidence="6">Acyl-coenzyme A dehydrogenase</fullName>
        <ecNumber evidence="4">1.3.8.7</ecNumber>
        <ecNumber evidence="5">1.3.8.8</ecNumber>
    </recommendedName>
</protein>
<evidence type="ECO:0000256" key="1">
    <source>
        <dbReference type="ARBA" id="ARBA00001974"/>
    </source>
</evidence>
<feature type="transmembrane region" description="Helical" evidence="12">
    <location>
        <begin position="45"/>
        <end position="73"/>
    </location>
</feature>
<keyword evidence="12" id="KW-1133">Transmembrane helix</keyword>
<dbReference type="Pfam" id="PF00441">
    <property type="entry name" value="Acyl-CoA_dh_1"/>
    <property type="match status" value="1"/>
</dbReference>
<dbReference type="InterPro" id="IPR006091">
    <property type="entry name" value="Acyl-CoA_Oxase/DH_mid-dom"/>
</dbReference>
<evidence type="ECO:0000259" key="14">
    <source>
        <dbReference type="Pfam" id="PF02770"/>
    </source>
</evidence>
<dbReference type="Pfam" id="PF02771">
    <property type="entry name" value="Acyl-CoA_dh_N"/>
    <property type="match status" value="1"/>
</dbReference>
<dbReference type="GO" id="GO:0033539">
    <property type="term" value="P:fatty acid beta-oxidation using acyl-CoA dehydrogenase"/>
    <property type="evidence" value="ECO:0007669"/>
    <property type="project" value="InterPro"/>
</dbReference>
<dbReference type="InterPro" id="IPR046373">
    <property type="entry name" value="Acyl-CoA_Oxase/DH_mid-dom_sf"/>
</dbReference>
<dbReference type="InterPro" id="IPR009075">
    <property type="entry name" value="AcylCo_DH/oxidase_C"/>
</dbReference>
<dbReference type="InterPro" id="IPR009100">
    <property type="entry name" value="AcylCoA_DH/oxidase_NM_dom_sf"/>
</dbReference>
<comment type="similarity">
    <text evidence="3">Belongs to the acyl-CoA dehydrogenase family.</text>
</comment>
<evidence type="ECO:0000256" key="4">
    <source>
        <dbReference type="ARBA" id="ARBA00012033"/>
    </source>
</evidence>
<dbReference type="InterPro" id="IPR015396">
    <property type="entry name" value="FadE_C"/>
</dbReference>
<dbReference type="AlphaFoldDB" id="A0A1W1C599"/>
<keyword evidence="7" id="KW-0285">Flavoprotein</keyword>
<comment type="pathway">
    <text evidence="2">Lipid metabolism; fatty acid beta-oxidation.</text>
</comment>
<evidence type="ECO:0000256" key="2">
    <source>
        <dbReference type="ARBA" id="ARBA00005005"/>
    </source>
</evidence>
<dbReference type="FunFam" id="1.10.540.10:FF:000004">
    <property type="entry name" value="Acyl-CoA dehydrogenase"/>
    <property type="match status" value="1"/>
</dbReference>
<dbReference type="NCBIfam" id="NF007000">
    <property type="entry name" value="PRK09463.1"/>
    <property type="match status" value="1"/>
</dbReference>
<comment type="cofactor">
    <cofactor evidence="1">
        <name>FAD</name>
        <dbReference type="ChEBI" id="CHEBI:57692"/>
    </cofactor>
</comment>
<dbReference type="NCBIfam" id="NF009586">
    <property type="entry name" value="PRK13026.1"/>
    <property type="match status" value="1"/>
</dbReference>
<dbReference type="PROSITE" id="PS00072">
    <property type="entry name" value="ACYL_COA_DH_1"/>
    <property type="match status" value="1"/>
</dbReference>
<dbReference type="InterPro" id="IPR013786">
    <property type="entry name" value="AcylCoA_DH/ox_N"/>
</dbReference>
<keyword evidence="9 17" id="KW-0560">Oxidoreductase</keyword>
<evidence type="ECO:0000256" key="9">
    <source>
        <dbReference type="ARBA" id="ARBA00023002"/>
    </source>
</evidence>
<dbReference type="GO" id="GO:0005737">
    <property type="term" value="C:cytoplasm"/>
    <property type="evidence" value="ECO:0007669"/>
    <property type="project" value="TreeGrafter"/>
</dbReference>
<keyword evidence="12" id="KW-0472">Membrane</keyword>
<accession>A0A1W1C599</accession>
<dbReference type="Gene3D" id="2.40.110.10">
    <property type="entry name" value="Butyryl-CoA Dehydrogenase, subunit A, domain 2"/>
    <property type="match status" value="1"/>
</dbReference>
<dbReference type="Pfam" id="PF09317">
    <property type="entry name" value="ACDH_C"/>
    <property type="match status" value="1"/>
</dbReference>
<organism evidence="17">
    <name type="scientific">hydrothermal vent metagenome</name>
    <dbReference type="NCBI Taxonomy" id="652676"/>
    <lineage>
        <taxon>unclassified sequences</taxon>
        <taxon>metagenomes</taxon>
        <taxon>ecological metagenomes</taxon>
    </lineage>
</organism>
<evidence type="ECO:0000259" key="16">
    <source>
        <dbReference type="Pfam" id="PF09317"/>
    </source>
</evidence>
<evidence type="ECO:0000256" key="6">
    <source>
        <dbReference type="ARBA" id="ARBA00020144"/>
    </source>
</evidence>
<dbReference type="PANTHER" id="PTHR48083:SF33">
    <property type="entry name" value="ACYL-COENZYME A DEHYDROGENASE"/>
    <property type="match status" value="1"/>
</dbReference>
<evidence type="ECO:0000256" key="3">
    <source>
        <dbReference type="ARBA" id="ARBA00009347"/>
    </source>
</evidence>
<comment type="catalytic activity">
    <reaction evidence="10">
        <text>a medium-chain 2,3-saturated fatty acyl-CoA + oxidized [electron-transfer flavoprotein] + H(+) = a medium-chain (2E)-enoyl-CoA + reduced [electron-transfer flavoprotein]</text>
        <dbReference type="Rhea" id="RHEA:14477"/>
        <dbReference type="Rhea" id="RHEA-COMP:10685"/>
        <dbReference type="Rhea" id="RHEA-COMP:10686"/>
        <dbReference type="ChEBI" id="CHEBI:15378"/>
        <dbReference type="ChEBI" id="CHEBI:57692"/>
        <dbReference type="ChEBI" id="CHEBI:58307"/>
        <dbReference type="ChEBI" id="CHEBI:83723"/>
        <dbReference type="ChEBI" id="CHEBI:83726"/>
        <dbReference type="EC" id="1.3.8.7"/>
    </reaction>
</comment>
<evidence type="ECO:0000259" key="13">
    <source>
        <dbReference type="Pfam" id="PF00441"/>
    </source>
</evidence>
<dbReference type="EC" id="1.3.8.7" evidence="4"/>
<evidence type="ECO:0000256" key="5">
    <source>
        <dbReference type="ARBA" id="ARBA00012040"/>
    </source>
</evidence>
<proteinExistence type="inferred from homology"/>
<dbReference type="FunFam" id="1.20.140.10:FF:000009">
    <property type="entry name" value="Acyl-CoA dehydrogenase"/>
    <property type="match status" value="1"/>
</dbReference>
<sequence>MDFLITTAVSLVLLISWYKGMSFWINSLLFITLIALVFVPNTFFWMLYIPINLILLLPTLRTAIISAPLVSLIKKLQLIPSISQTEKIALRAGDIWIDGDFFSGSPDFKKILNESYPELTKEENEFLNKEVDEVCAMTNDFEVFAQRDLNPEVWQYLKDNIFFGMIIPKRYGGLGFSALAHSCVVQKLASHSQTLAITTMVPNSLGPAELILHYGTDEQKEYYLPRLADGREIPCFALTEPLAGSDATSISSYGEVFEENGEIFIRLNFNKRYITLGSIATVIGLAFVLSDPDELLGRGKDLGITCALVDSSLDGVVQGKRHDPLGVPFINSPISGKNVLIKLDSIIGGEHGISKGWMMLMESLSVGRGISLPSTSTGGVKLSAAVAGSYSSVREQFGLSISKFEGVEEVLARLAANTYMLDAARIFTLGAIDSGKKPAVINAVMKYHSTEIFRRSINDAMDIVGGAGISLGEKNLLGHAYMGAPIGITVEGANIMTRTLIQFGQGVIRCHPFAYTEIEALESGDVSAFDKAFFSHIGFSLKNMLKMTLLSLSRGYIYTPELEGVARYYERKIIWSSATFAFMTDLLMAYYGGGLKQQEKLTARFGDILSSMYLLSATLRRYKAENSEDDDFIRYIGDEQLRIINNAFNEIAANIFKKGILKILFTPFKCYMRLNSMSREVDDSLSKKLSDSISTNTALRDKLVDGIYHSSTYKNIQEAFILHEKVAPSMKKIKLAIRKKQLPKQKIYTLLEEALRLEIITLEEKEVLLKAKTLQESVVQVDGFTLEDYFTRKVSEI</sequence>
<dbReference type="SUPFAM" id="SSF56645">
    <property type="entry name" value="Acyl-CoA dehydrogenase NM domain-like"/>
    <property type="match status" value="1"/>
</dbReference>
<evidence type="ECO:0000256" key="12">
    <source>
        <dbReference type="SAM" id="Phobius"/>
    </source>
</evidence>
<keyword evidence="12" id="KW-0812">Transmembrane</keyword>
<evidence type="ECO:0000256" key="11">
    <source>
        <dbReference type="ARBA" id="ARBA00049247"/>
    </source>
</evidence>
<feature type="transmembrane region" description="Helical" evidence="12">
    <location>
        <begin position="21"/>
        <end position="39"/>
    </location>
</feature>
<evidence type="ECO:0000256" key="8">
    <source>
        <dbReference type="ARBA" id="ARBA00022827"/>
    </source>
</evidence>
<dbReference type="GO" id="GO:0004466">
    <property type="term" value="F:long-chain fatty acyl-CoA dehydrogenase activity"/>
    <property type="evidence" value="ECO:0007669"/>
    <property type="project" value="UniProtKB-EC"/>
</dbReference>
<keyword evidence="8" id="KW-0274">FAD</keyword>
<evidence type="ECO:0000259" key="15">
    <source>
        <dbReference type="Pfam" id="PF02771"/>
    </source>
</evidence>
<evidence type="ECO:0000256" key="10">
    <source>
        <dbReference type="ARBA" id="ARBA00047882"/>
    </source>
</evidence>
<name>A0A1W1C599_9ZZZZ</name>
<dbReference type="GO" id="GO:0050660">
    <property type="term" value="F:flavin adenine dinucleotide binding"/>
    <property type="evidence" value="ECO:0007669"/>
    <property type="project" value="InterPro"/>
</dbReference>
<dbReference type="Gene3D" id="1.20.140.10">
    <property type="entry name" value="Butyryl-CoA Dehydrogenase, subunit A, domain 3"/>
    <property type="match status" value="1"/>
</dbReference>
<feature type="domain" description="Acyl-CoA dehydrogenase/oxidase C-terminal" evidence="13">
    <location>
        <begin position="355"/>
        <end position="501"/>
    </location>
</feature>
<dbReference type="InterPro" id="IPR050741">
    <property type="entry name" value="Acyl-CoA_dehydrogenase"/>
</dbReference>
<gene>
    <name evidence="17" type="ORF">MNB_SM-4-249</name>
</gene>
<feature type="domain" description="Acyl-CoA dehydrogenase/oxidase N-terminal" evidence="15">
    <location>
        <begin position="122"/>
        <end position="230"/>
    </location>
</feature>
<dbReference type="SUPFAM" id="SSF47203">
    <property type="entry name" value="Acyl-CoA dehydrogenase C-terminal domain-like"/>
    <property type="match status" value="1"/>
</dbReference>
<dbReference type="Pfam" id="PF02770">
    <property type="entry name" value="Acyl-CoA_dh_M"/>
    <property type="match status" value="1"/>
</dbReference>
<reference evidence="17" key="1">
    <citation type="submission" date="2016-10" db="EMBL/GenBank/DDBJ databases">
        <authorList>
            <person name="de Groot N.N."/>
        </authorList>
    </citation>
    <scope>NUCLEOTIDE SEQUENCE</scope>
</reference>
<dbReference type="EMBL" id="FPHF01000058">
    <property type="protein sequence ID" value="SFV61050.1"/>
    <property type="molecule type" value="Genomic_DNA"/>
</dbReference>
<dbReference type="PANTHER" id="PTHR48083">
    <property type="entry name" value="MEDIUM-CHAIN SPECIFIC ACYL-COA DEHYDROGENASE, MITOCHONDRIAL-RELATED"/>
    <property type="match status" value="1"/>
</dbReference>
<evidence type="ECO:0000313" key="17">
    <source>
        <dbReference type="EMBL" id="SFV61050.1"/>
    </source>
</evidence>
<dbReference type="InterPro" id="IPR036250">
    <property type="entry name" value="AcylCo_DH-like_C"/>
</dbReference>
<comment type="catalytic activity">
    <reaction evidence="11">
        <text>a long-chain 2,3-saturated fatty acyl-CoA + oxidized [electron-transfer flavoprotein] + H(+) = a long-chain (2E)-enoyl-CoA + reduced [electron-transfer flavoprotein]</text>
        <dbReference type="Rhea" id="RHEA:17721"/>
        <dbReference type="Rhea" id="RHEA-COMP:10685"/>
        <dbReference type="Rhea" id="RHEA-COMP:10686"/>
        <dbReference type="ChEBI" id="CHEBI:15378"/>
        <dbReference type="ChEBI" id="CHEBI:57692"/>
        <dbReference type="ChEBI" id="CHEBI:58307"/>
        <dbReference type="ChEBI" id="CHEBI:83721"/>
        <dbReference type="ChEBI" id="CHEBI:83727"/>
        <dbReference type="EC" id="1.3.8.8"/>
    </reaction>
</comment>
<feature type="domain" description="Acyl-CoA oxidase/dehydrogenase middle" evidence="14">
    <location>
        <begin position="235"/>
        <end position="332"/>
    </location>
</feature>
<evidence type="ECO:0000256" key="7">
    <source>
        <dbReference type="ARBA" id="ARBA00022630"/>
    </source>
</evidence>
<dbReference type="GO" id="GO:0070991">
    <property type="term" value="F:medium-chain fatty acyl-CoA dehydrogenase activity"/>
    <property type="evidence" value="ECO:0007669"/>
    <property type="project" value="UniProtKB-EC"/>
</dbReference>
<dbReference type="Gene3D" id="1.10.540.10">
    <property type="entry name" value="Acyl-CoA dehydrogenase/oxidase, N-terminal domain"/>
    <property type="match status" value="1"/>
</dbReference>